<dbReference type="AlphaFoldDB" id="A0A3G9JGW0"/>
<evidence type="ECO:0008006" key="3">
    <source>
        <dbReference type="Google" id="ProtNLM"/>
    </source>
</evidence>
<gene>
    <name evidence="1" type="ORF">myaer102_23470</name>
</gene>
<dbReference type="Proteomes" id="UP000278152">
    <property type="component" value="Chromosome"/>
</dbReference>
<organism evidence="1 2">
    <name type="scientific">Microcystis viridis NIES-102</name>
    <dbReference type="NCBI Taxonomy" id="213615"/>
    <lineage>
        <taxon>Bacteria</taxon>
        <taxon>Bacillati</taxon>
        <taxon>Cyanobacteriota</taxon>
        <taxon>Cyanophyceae</taxon>
        <taxon>Oscillatoriophycideae</taxon>
        <taxon>Chroococcales</taxon>
        <taxon>Microcystaceae</taxon>
        <taxon>Microcystis</taxon>
    </lineage>
</organism>
<proteinExistence type="predicted"/>
<dbReference type="PIRSF" id="PIRSF008505">
    <property type="entry name" value="UCP008505"/>
    <property type="match status" value="1"/>
</dbReference>
<accession>A0A3G9JGW0</accession>
<name>A0A3G9JGW0_MICVR</name>
<protein>
    <recommendedName>
        <fullName evidence="3">PIN domain-containing protein</fullName>
    </recommendedName>
</protein>
<reference evidence="1 2" key="1">
    <citation type="submission" date="2018-11" db="EMBL/GenBank/DDBJ databases">
        <title>Complete genome sequence of Microcystis aeruginosa NIES-102.</title>
        <authorList>
            <person name="Yamaguchi H."/>
            <person name="Suzuki S."/>
            <person name="Kawachi M."/>
        </authorList>
    </citation>
    <scope>NUCLEOTIDE SEQUENCE [LARGE SCALE GENOMIC DNA]</scope>
    <source>
        <strain evidence="1 2">NIES-102</strain>
    </source>
</reference>
<dbReference type="InterPro" id="IPR016541">
    <property type="entry name" value="UCP008505"/>
</dbReference>
<dbReference type="KEGG" id="mvz:myaer102_23470"/>
<evidence type="ECO:0000313" key="2">
    <source>
        <dbReference type="Proteomes" id="UP000278152"/>
    </source>
</evidence>
<sequence length="156" mass="17794">MVYIFDTSSFKVLGNYFPKSFPTVWQKIDLLVSEGKLKSVREVLKEVEYGNNKQFVLDWIDSNKQIFLPPTAQETLFIPEIFSIRNFNDLVSEKARLQGKPVADPFIIACAKIKDGCVITEEALKPNAAKIPTVCQHFSIDCTNVQGLMEREGWQF</sequence>
<dbReference type="RefSeq" id="WP_125730858.1">
    <property type="nucleotide sequence ID" value="NZ_AP019314.1"/>
</dbReference>
<dbReference type="CDD" id="cd18711">
    <property type="entry name" value="PIN_VapC-like_DUF411"/>
    <property type="match status" value="1"/>
</dbReference>
<dbReference type="EMBL" id="AP019314">
    <property type="protein sequence ID" value="BBH39803.1"/>
    <property type="molecule type" value="Genomic_DNA"/>
</dbReference>
<evidence type="ECO:0000313" key="1">
    <source>
        <dbReference type="EMBL" id="BBH39803.1"/>
    </source>
</evidence>
<dbReference type="Pfam" id="PF14367">
    <property type="entry name" value="DUF4411"/>
    <property type="match status" value="1"/>
</dbReference>